<dbReference type="CDD" id="cd02796">
    <property type="entry name" value="tRNA_bind_bactPheRS"/>
    <property type="match status" value="1"/>
</dbReference>
<dbReference type="Pfam" id="PF03483">
    <property type="entry name" value="B3_4"/>
    <property type="match status" value="1"/>
</dbReference>
<dbReference type="PROSITE" id="PS50886">
    <property type="entry name" value="TRBD"/>
    <property type="match status" value="1"/>
</dbReference>
<dbReference type="AlphaFoldDB" id="A0A125NTS3"/>
<dbReference type="Gene3D" id="3.50.40.10">
    <property type="entry name" value="Phenylalanyl-trna Synthetase, Chain B, domain 3"/>
    <property type="match status" value="1"/>
</dbReference>
<dbReference type="HAMAP" id="MF_00283">
    <property type="entry name" value="Phe_tRNA_synth_beta1"/>
    <property type="match status" value="1"/>
</dbReference>
<gene>
    <name evidence="15" type="primary">pheT</name>
    <name evidence="20" type="ORF">APY04_3330</name>
</gene>
<evidence type="ECO:0000313" key="20">
    <source>
        <dbReference type="EMBL" id="KWT64318.1"/>
    </source>
</evidence>
<dbReference type="Gene3D" id="2.40.50.140">
    <property type="entry name" value="Nucleic acid-binding proteins"/>
    <property type="match status" value="1"/>
</dbReference>
<evidence type="ECO:0000259" key="19">
    <source>
        <dbReference type="PROSITE" id="PS51483"/>
    </source>
</evidence>
<dbReference type="InterPro" id="IPR045060">
    <property type="entry name" value="Phe-tRNA-ligase_IIc_bsu"/>
</dbReference>
<feature type="binding site" evidence="15">
    <location>
        <position position="462"/>
    </location>
    <ligand>
        <name>Mg(2+)</name>
        <dbReference type="ChEBI" id="CHEBI:18420"/>
        <note>shared with alpha subunit</note>
    </ligand>
</feature>
<feature type="domain" description="FDX-ACB" evidence="18">
    <location>
        <begin position="717"/>
        <end position="811"/>
    </location>
</feature>
<feature type="binding site" evidence="15">
    <location>
        <position position="471"/>
    </location>
    <ligand>
        <name>Mg(2+)</name>
        <dbReference type="ChEBI" id="CHEBI:18420"/>
        <note>shared with alpha subunit</note>
    </ligand>
</feature>
<dbReference type="NCBIfam" id="TIGR00472">
    <property type="entry name" value="pheT_bact"/>
    <property type="match status" value="1"/>
</dbReference>
<dbReference type="SMART" id="SM00896">
    <property type="entry name" value="FDX-ACB"/>
    <property type="match status" value="1"/>
</dbReference>
<evidence type="ECO:0000256" key="1">
    <source>
        <dbReference type="ARBA" id="ARBA00004496"/>
    </source>
</evidence>
<evidence type="ECO:0000313" key="21">
    <source>
        <dbReference type="Proteomes" id="UP000059074"/>
    </source>
</evidence>
<dbReference type="SUPFAM" id="SSF54991">
    <property type="entry name" value="Anticodon-binding domain of PheRS"/>
    <property type="match status" value="1"/>
</dbReference>
<dbReference type="SUPFAM" id="SSF56037">
    <property type="entry name" value="PheT/TilS domain"/>
    <property type="match status" value="1"/>
</dbReference>
<feature type="domain" description="TRNA-binding" evidence="17">
    <location>
        <begin position="39"/>
        <end position="152"/>
    </location>
</feature>
<dbReference type="GO" id="GO:0005524">
    <property type="term" value="F:ATP binding"/>
    <property type="evidence" value="ECO:0007669"/>
    <property type="project" value="UniProtKB-UniRule"/>
</dbReference>
<evidence type="ECO:0000256" key="16">
    <source>
        <dbReference type="PROSITE-ProRule" id="PRU00209"/>
    </source>
</evidence>
<dbReference type="SMART" id="SM00874">
    <property type="entry name" value="B5"/>
    <property type="match status" value="1"/>
</dbReference>
<dbReference type="EMBL" id="LMTR01000093">
    <property type="protein sequence ID" value="KWT64318.1"/>
    <property type="molecule type" value="Genomic_DNA"/>
</dbReference>
<name>A0A125NTS3_HYPSL</name>
<evidence type="ECO:0000256" key="2">
    <source>
        <dbReference type="ARBA" id="ARBA00008653"/>
    </source>
</evidence>
<dbReference type="SUPFAM" id="SSF50249">
    <property type="entry name" value="Nucleic acid-binding proteins"/>
    <property type="match status" value="1"/>
</dbReference>
<proteinExistence type="inferred from homology"/>
<evidence type="ECO:0000256" key="12">
    <source>
        <dbReference type="ARBA" id="ARBA00022917"/>
    </source>
</evidence>
<evidence type="ECO:0000259" key="18">
    <source>
        <dbReference type="PROSITE" id="PS51447"/>
    </source>
</evidence>
<dbReference type="PATRIC" id="fig|121290.4.peg.763"/>
<keyword evidence="8 15" id="KW-0547">Nucleotide-binding</keyword>
<evidence type="ECO:0000256" key="8">
    <source>
        <dbReference type="ARBA" id="ARBA00022741"/>
    </source>
</evidence>
<comment type="caution">
    <text evidence="20">The sequence shown here is derived from an EMBL/GenBank/DDBJ whole genome shotgun (WGS) entry which is preliminary data.</text>
</comment>
<protein>
    <recommendedName>
        <fullName evidence="15">Phenylalanine--tRNA ligase beta subunit</fullName>
        <ecNumber evidence="15">6.1.1.20</ecNumber>
    </recommendedName>
    <alternativeName>
        <fullName evidence="15">Phenylalanyl-tRNA synthetase beta subunit</fullName>
        <shortName evidence="15">PheRS</shortName>
    </alternativeName>
</protein>
<sequence>MKFTLSWLKDHLDTNASLTELEAKLSAIGLEVEGIDDPAEKLGAFKVARIVEARRHPDADKLQIVMVEIEKGAPPVEVVCGAPNARTGLVGVFAPLGTYIPGSDITLVKKPVRGVVSNGMMCSAAELELSDESAGIIELPEDMAARVGEAYIDAAGLNDPVIDVSLTPNRPDCTGVRGIARDLAAAGLGTLKPEPTLGAVEGDFDCPVDVKLEFSADTADACPAFAARYVRGVKNGPSPEWMQQRLRAVGLRPINALVDVTNYISQDRGRPLHVYDADKLNGAIVARLGKAGEKFLGLDGKEYAVDDTMCVIADANGPLGFGGIMGGEDSGSTEATVNVLIESAYFDPARTAATGRKTGLVTDARYRFERGVDPASVLPGLDLATDMILKLAGGKPSKHRMAGTPPVEQRVIAFDYARVAKLSGIDVSDAEITRILEALGCTVAQGGKGKPAQVTVPTWRPDIHGAADLVEEVVRIAGLDRVPSTPLPRPEGIAKPVLTERQKRARRARRALAARGLTEAITWSFLPEDDAKLFGGGDAALHLANPISVEMSVMRPGLLPGLISALGRNQNRGVHDVALFELGQAYRGDAEGDQYLSASGVRSGTAKAAGGGRNWDGAAKAVDVFDAKSDVFALLASLNVDPTKAQVTRDAPAWYHPGRSGTLRLGPKTVLAHFGELHPATLKALDVDGPVAAFEVFIDALPAQKAKGRTKPRLEMNDLQAVRRDFAFVLDKDVAAGDVVRAAVGADKALIQDVSVFDVFEGGALEKEGKKSIGIEVVLQPTSETLTDKDIEAVSQKITAAVKKATGGEIRS</sequence>
<dbReference type="SUPFAM" id="SSF46955">
    <property type="entry name" value="Putative DNA-binding domain"/>
    <property type="match status" value="1"/>
</dbReference>
<keyword evidence="11 16" id="KW-0694">RNA-binding</keyword>
<evidence type="ECO:0000256" key="6">
    <source>
        <dbReference type="ARBA" id="ARBA00022598"/>
    </source>
</evidence>
<dbReference type="InterPro" id="IPR002547">
    <property type="entry name" value="tRNA-bd_dom"/>
</dbReference>
<dbReference type="InterPro" id="IPR041616">
    <property type="entry name" value="PheRS_beta_core"/>
</dbReference>
<dbReference type="CDD" id="cd00769">
    <property type="entry name" value="PheRS_beta_core"/>
    <property type="match status" value="1"/>
</dbReference>
<dbReference type="GO" id="GO:0004826">
    <property type="term" value="F:phenylalanine-tRNA ligase activity"/>
    <property type="evidence" value="ECO:0007669"/>
    <property type="project" value="UniProtKB-UniRule"/>
</dbReference>
<evidence type="ECO:0000256" key="10">
    <source>
        <dbReference type="ARBA" id="ARBA00022842"/>
    </source>
</evidence>
<dbReference type="GO" id="GO:0006432">
    <property type="term" value="P:phenylalanyl-tRNA aminoacylation"/>
    <property type="evidence" value="ECO:0007669"/>
    <property type="project" value="UniProtKB-UniRule"/>
</dbReference>
<dbReference type="PANTHER" id="PTHR10947:SF0">
    <property type="entry name" value="PHENYLALANINE--TRNA LIGASE BETA SUBUNIT"/>
    <property type="match status" value="1"/>
</dbReference>
<evidence type="ECO:0000256" key="14">
    <source>
        <dbReference type="ARBA" id="ARBA00049255"/>
    </source>
</evidence>
<reference evidence="20 21" key="1">
    <citation type="submission" date="2015-10" db="EMBL/GenBank/DDBJ databases">
        <title>Transcriptomic analysis of a linuron degrading triple-species bacterial consortium.</title>
        <authorList>
            <person name="Albers P."/>
        </authorList>
    </citation>
    <scope>NUCLEOTIDE SEQUENCE [LARGE SCALE GENOMIC DNA]</scope>
    <source>
        <strain evidence="20 21">WDL6</strain>
    </source>
</reference>
<dbReference type="Pfam" id="PF03147">
    <property type="entry name" value="FDX-ACB"/>
    <property type="match status" value="1"/>
</dbReference>
<accession>A0A125NTS3</accession>
<comment type="similarity">
    <text evidence="2 15">Belongs to the phenylalanyl-tRNA synthetase beta subunit family. Type 1 subfamily.</text>
</comment>
<evidence type="ECO:0000256" key="3">
    <source>
        <dbReference type="ARBA" id="ARBA00011209"/>
    </source>
</evidence>
<keyword evidence="4 15" id="KW-0963">Cytoplasm</keyword>
<comment type="catalytic activity">
    <reaction evidence="14 15">
        <text>tRNA(Phe) + L-phenylalanine + ATP = L-phenylalanyl-tRNA(Phe) + AMP + diphosphate + H(+)</text>
        <dbReference type="Rhea" id="RHEA:19413"/>
        <dbReference type="Rhea" id="RHEA-COMP:9668"/>
        <dbReference type="Rhea" id="RHEA-COMP:9699"/>
        <dbReference type="ChEBI" id="CHEBI:15378"/>
        <dbReference type="ChEBI" id="CHEBI:30616"/>
        <dbReference type="ChEBI" id="CHEBI:33019"/>
        <dbReference type="ChEBI" id="CHEBI:58095"/>
        <dbReference type="ChEBI" id="CHEBI:78442"/>
        <dbReference type="ChEBI" id="CHEBI:78531"/>
        <dbReference type="ChEBI" id="CHEBI:456215"/>
        <dbReference type="EC" id="6.1.1.20"/>
    </reaction>
</comment>
<dbReference type="InterPro" id="IPR012340">
    <property type="entry name" value="NA-bd_OB-fold"/>
</dbReference>
<keyword evidence="9 15" id="KW-0067">ATP-binding</keyword>
<dbReference type="STRING" id="121290.APY04_3330"/>
<comment type="subcellular location">
    <subcellularLocation>
        <location evidence="1 15">Cytoplasm</location>
    </subcellularLocation>
</comment>
<evidence type="ECO:0000256" key="9">
    <source>
        <dbReference type="ARBA" id="ARBA00022840"/>
    </source>
</evidence>
<keyword evidence="12 15" id="KW-0648">Protein biosynthesis</keyword>
<dbReference type="InterPro" id="IPR004532">
    <property type="entry name" value="Phe-tRNA-ligase_IIc_bsu_bact"/>
</dbReference>
<dbReference type="GO" id="GO:0000287">
    <property type="term" value="F:magnesium ion binding"/>
    <property type="evidence" value="ECO:0007669"/>
    <property type="project" value="UniProtKB-UniRule"/>
</dbReference>
<feature type="binding site" evidence="15">
    <location>
        <position position="468"/>
    </location>
    <ligand>
        <name>Mg(2+)</name>
        <dbReference type="ChEBI" id="CHEBI:18420"/>
        <note>shared with alpha subunit</note>
    </ligand>
</feature>
<feature type="domain" description="B5" evidence="19">
    <location>
        <begin position="407"/>
        <end position="484"/>
    </location>
</feature>
<comment type="cofactor">
    <cofactor evidence="15">
        <name>Mg(2+)</name>
        <dbReference type="ChEBI" id="CHEBI:18420"/>
    </cofactor>
    <text evidence="15">Binds 2 magnesium ions per tetramer.</text>
</comment>
<keyword evidence="10 15" id="KW-0460">Magnesium</keyword>
<dbReference type="GO" id="GO:0000049">
    <property type="term" value="F:tRNA binding"/>
    <property type="evidence" value="ECO:0007669"/>
    <property type="project" value="UniProtKB-UniRule"/>
</dbReference>
<organism evidence="20 21">
    <name type="scientific">Hyphomicrobium sulfonivorans</name>
    <dbReference type="NCBI Taxonomy" id="121290"/>
    <lineage>
        <taxon>Bacteria</taxon>
        <taxon>Pseudomonadati</taxon>
        <taxon>Pseudomonadota</taxon>
        <taxon>Alphaproteobacteria</taxon>
        <taxon>Hyphomicrobiales</taxon>
        <taxon>Hyphomicrobiaceae</taxon>
        <taxon>Hyphomicrobium</taxon>
    </lineage>
</organism>
<dbReference type="GO" id="GO:0009328">
    <property type="term" value="C:phenylalanine-tRNA ligase complex"/>
    <property type="evidence" value="ECO:0007669"/>
    <property type="project" value="TreeGrafter"/>
</dbReference>
<dbReference type="RefSeq" id="WP_068464806.1">
    <property type="nucleotide sequence ID" value="NZ_LMTR01000093.1"/>
</dbReference>
<evidence type="ECO:0000256" key="4">
    <source>
        <dbReference type="ARBA" id="ARBA00022490"/>
    </source>
</evidence>
<dbReference type="InterPro" id="IPR033714">
    <property type="entry name" value="tRNA_bind_bactPheRS"/>
</dbReference>
<evidence type="ECO:0000256" key="11">
    <source>
        <dbReference type="ARBA" id="ARBA00022884"/>
    </source>
</evidence>
<keyword evidence="13 15" id="KW-0030">Aminoacyl-tRNA synthetase</keyword>
<dbReference type="PANTHER" id="PTHR10947">
    <property type="entry name" value="PHENYLALANYL-TRNA SYNTHETASE BETA CHAIN AND LEUCINE-RICH REPEAT-CONTAINING PROTEIN 47"/>
    <property type="match status" value="1"/>
</dbReference>
<dbReference type="OrthoDB" id="9805455at2"/>
<dbReference type="InterPro" id="IPR045864">
    <property type="entry name" value="aa-tRNA-synth_II/BPL/LPL"/>
</dbReference>
<dbReference type="InterPro" id="IPR005146">
    <property type="entry name" value="B3/B4_tRNA-bd"/>
</dbReference>
<evidence type="ECO:0000259" key="17">
    <source>
        <dbReference type="PROSITE" id="PS50886"/>
    </source>
</evidence>
<keyword evidence="7 15" id="KW-0479">Metal-binding</keyword>
<evidence type="ECO:0000256" key="7">
    <source>
        <dbReference type="ARBA" id="ARBA00022723"/>
    </source>
</evidence>
<evidence type="ECO:0000256" key="15">
    <source>
        <dbReference type="HAMAP-Rule" id="MF_00283"/>
    </source>
</evidence>
<dbReference type="InterPro" id="IPR020825">
    <property type="entry name" value="Phe-tRNA_synthase-like_B3/B4"/>
</dbReference>
<dbReference type="Proteomes" id="UP000059074">
    <property type="component" value="Unassembled WGS sequence"/>
</dbReference>
<dbReference type="EC" id="6.1.1.20" evidence="15"/>
<dbReference type="Pfam" id="PF17759">
    <property type="entry name" value="tRNA_synthFbeta"/>
    <property type="match status" value="1"/>
</dbReference>
<dbReference type="Gene3D" id="3.30.56.10">
    <property type="match status" value="2"/>
</dbReference>
<dbReference type="Gene3D" id="3.30.930.10">
    <property type="entry name" value="Bira Bifunctional Protein, Domain 2"/>
    <property type="match status" value="1"/>
</dbReference>
<dbReference type="InterPro" id="IPR009061">
    <property type="entry name" value="DNA-bd_dom_put_sf"/>
</dbReference>
<keyword evidence="6 15" id="KW-0436">Ligase</keyword>
<evidence type="ECO:0000256" key="13">
    <source>
        <dbReference type="ARBA" id="ARBA00023146"/>
    </source>
</evidence>
<dbReference type="SUPFAM" id="SSF55681">
    <property type="entry name" value="Class II aaRS and biotin synthetases"/>
    <property type="match status" value="1"/>
</dbReference>
<dbReference type="Pfam" id="PF01588">
    <property type="entry name" value="tRNA_bind"/>
    <property type="match status" value="1"/>
</dbReference>
<keyword evidence="5 16" id="KW-0820">tRNA-binding</keyword>
<keyword evidence="21" id="KW-1185">Reference proteome</keyword>
<dbReference type="Gene3D" id="3.30.70.380">
    <property type="entry name" value="Ferrodoxin-fold anticodon-binding domain"/>
    <property type="match status" value="1"/>
</dbReference>
<evidence type="ECO:0000256" key="5">
    <source>
        <dbReference type="ARBA" id="ARBA00022555"/>
    </source>
</evidence>
<dbReference type="SMART" id="SM00873">
    <property type="entry name" value="B3_4"/>
    <property type="match status" value="1"/>
</dbReference>
<dbReference type="InterPro" id="IPR036690">
    <property type="entry name" value="Fdx_antiC-bd_sf"/>
</dbReference>
<dbReference type="Pfam" id="PF03484">
    <property type="entry name" value="B5"/>
    <property type="match status" value="1"/>
</dbReference>
<dbReference type="PROSITE" id="PS51447">
    <property type="entry name" value="FDX_ACB"/>
    <property type="match status" value="1"/>
</dbReference>
<dbReference type="InterPro" id="IPR005121">
    <property type="entry name" value="Fdx_antiC-bd"/>
</dbReference>
<feature type="binding site" evidence="15">
    <location>
        <position position="472"/>
    </location>
    <ligand>
        <name>Mg(2+)</name>
        <dbReference type="ChEBI" id="CHEBI:18420"/>
        <note>shared with alpha subunit</note>
    </ligand>
</feature>
<dbReference type="InterPro" id="IPR005147">
    <property type="entry name" value="tRNA_synthase_B5-dom"/>
</dbReference>
<comment type="subunit">
    <text evidence="3 15">Tetramer of two alpha and two beta subunits.</text>
</comment>
<dbReference type="PROSITE" id="PS51483">
    <property type="entry name" value="B5"/>
    <property type="match status" value="1"/>
</dbReference>